<keyword evidence="1" id="KW-1133">Transmembrane helix</keyword>
<name>A0AAW5R788_ACIJU</name>
<evidence type="ECO:0000256" key="1">
    <source>
        <dbReference type="SAM" id="Phobius"/>
    </source>
</evidence>
<reference evidence="2" key="1">
    <citation type="submission" date="2021-06" db="EMBL/GenBank/DDBJ databases">
        <title>Propagation of a rapidly emergent carbapenem-resistant Acinetobacter baumannii lineage by various extra-hospital transmission networks.</title>
        <authorList>
            <person name="Calix J."/>
        </authorList>
    </citation>
    <scope>NUCLEOTIDE SEQUENCE</scope>
    <source>
        <strain evidence="2">WU_MDCI_Aw63</strain>
    </source>
</reference>
<evidence type="ECO:0000313" key="3">
    <source>
        <dbReference type="Proteomes" id="UP001208534"/>
    </source>
</evidence>
<accession>A0AAW5R788</accession>
<organism evidence="2 3">
    <name type="scientific">Acinetobacter junii</name>
    <dbReference type="NCBI Taxonomy" id="40215"/>
    <lineage>
        <taxon>Bacteria</taxon>
        <taxon>Pseudomonadati</taxon>
        <taxon>Pseudomonadota</taxon>
        <taxon>Gammaproteobacteria</taxon>
        <taxon>Moraxellales</taxon>
        <taxon>Moraxellaceae</taxon>
        <taxon>Acinetobacter</taxon>
    </lineage>
</organism>
<keyword evidence="1" id="KW-0812">Transmembrane</keyword>
<sequence length="237" mass="27581">MLNLNQKTIKKILLQAEEYESSLRKKVNKKNNGAYYGVMALCFSLIALSLFSIGLGLVFKNQFMLFVALIFLLLAEISLLLSTVIDMLKSRKIIFLFFKQPSKILLQNLEFSTRSKIKFSQKLINFELKDLEFTKREIMSEKDHFDKRTSIITGTIDKIGIFPTILATILLILTQMSNTNVQKLLNLNPNFKFYFFAAIFIVFFFQIFSVINFFTSLKLSKMIDILDYVIELKKEKE</sequence>
<dbReference type="EMBL" id="JAHPRE010000001">
    <property type="protein sequence ID" value="MCU4395416.1"/>
    <property type="molecule type" value="Genomic_DNA"/>
</dbReference>
<dbReference type="Proteomes" id="UP001208534">
    <property type="component" value="Unassembled WGS sequence"/>
</dbReference>
<proteinExistence type="predicted"/>
<evidence type="ECO:0000313" key="2">
    <source>
        <dbReference type="EMBL" id="MCU4395416.1"/>
    </source>
</evidence>
<comment type="caution">
    <text evidence="2">The sequence shown here is derived from an EMBL/GenBank/DDBJ whole genome shotgun (WGS) entry which is preliminary data.</text>
</comment>
<feature type="transmembrane region" description="Helical" evidence="1">
    <location>
        <begin position="151"/>
        <end position="173"/>
    </location>
</feature>
<dbReference type="AlphaFoldDB" id="A0AAW5R788"/>
<keyword evidence="1" id="KW-0472">Membrane</keyword>
<feature type="transmembrane region" description="Helical" evidence="1">
    <location>
        <begin position="34"/>
        <end position="57"/>
    </location>
</feature>
<dbReference type="RefSeq" id="WP_151738697.1">
    <property type="nucleotide sequence ID" value="NZ_BKIK01000006.1"/>
</dbReference>
<protein>
    <submittedName>
        <fullName evidence="2">Uncharacterized protein</fullName>
    </submittedName>
</protein>
<feature type="transmembrane region" description="Helical" evidence="1">
    <location>
        <begin position="193"/>
        <end position="214"/>
    </location>
</feature>
<feature type="transmembrane region" description="Helical" evidence="1">
    <location>
        <begin position="63"/>
        <end position="85"/>
    </location>
</feature>
<gene>
    <name evidence="2" type="ORF">KTH64_00150</name>
</gene>